<protein>
    <recommendedName>
        <fullName evidence="4">DUF350 domain-containing protein</fullName>
    </recommendedName>
</protein>
<reference evidence="2 3" key="1">
    <citation type="submission" date="2018-05" db="EMBL/GenBank/DDBJ databases">
        <authorList>
            <person name="Goeker M."/>
            <person name="Huntemann M."/>
            <person name="Clum A."/>
            <person name="Pillay M."/>
            <person name="Palaniappan K."/>
            <person name="Varghese N."/>
            <person name="Mikhailova N."/>
            <person name="Stamatis D."/>
            <person name="Reddy T."/>
            <person name="Daum C."/>
            <person name="Shapiro N."/>
            <person name="Ivanova N."/>
            <person name="Kyrpides N."/>
            <person name="Woyke T."/>
        </authorList>
    </citation>
    <scope>NUCLEOTIDE SEQUENCE [LARGE SCALE GENOMIC DNA]</scope>
    <source>
        <strain evidence="2 3">DSM 26524</strain>
    </source>
</reference>
<feature type="transmembrane region" description="Helical" evidence="1">
    <location>
        <begin position="128"/>
        <end position="148"/>
    </location>
</feature>
<evidence type="ECO:0000256" key="1">
    <source>
        <dbReference type="SAM" id="Phobius"/>
    </source>
</evidence>
<keyword evidence="1" id="KW-0472">Membrane</keyword>
<evidence type="ECO:0000313" key="2">
    <source>
        <dbReference type="EMBL" id="PWJ79174.1"/>
    </source>
</evidence>
<evidence type="ECO:0008006" key="4">
    <source>
        <dbReference type="Google" id="ProtNLM"/>
    </source>
</evidence>
<comment type="caution">
    <text evidence="2">The sequence shown here is derived from an EMBL/GenBank/DDBJ whole genome shotgun (WGS) entry which is preliminary data.</text>
</comment>
<dbReference type="EMBL" id="QGGY01000001">
    <property type="protein sequence ID" value="PWJ79174.1"/>
    <property type="molecule type" value="Genomic_DNA"/>
</dbReference>
<gene>
    <name evidence="2" type="ORF">C7383_101551</name>
</gene>
<feature type="transmembrane region" description="Helical" evidence="1">
    <location>
        <begin position="12"/>
        <end position="31"/>
    </location>
</feature>
<feature type="transmembrane region" description="Helical" evidence="1">
    <location>
        <begin position="75"/>
        <end position="108"/>
    </location>
</feature>
<sequence length="153" mass="15720">MKKLSGNTIVNIVAAVLMLISLIIVQISFKTAQGWFDTGNNELIIVLAVLGIAFFLAIVVLNITGAGAESKGVSLLKMFLSAGACACAGVIFGLVLGAIATEFAYTFLSDFNKGTAKANFMPAACKQAAAGMVLSVAAIIAAAAANAFNEQKR</sequence>
<keyword evidence="3" id="KW-1185">Reference proteome</keyword>
<accession>A0AB73TAQ3</accession>
<dbReference type="AlphaFoldDB" id="A0AB73TAQ3"/>
<keyword evidence="1" id="KW-0812">Transmembrane</keyword>
<dbReference type="Proteomes" id="UP000245412">
    <property type="component" value="Unassembled WGS sequence"/>
</dbReference>
<name>A0AB73TAQ3_9FIRM</name>
<dbReference type="RefSeq" id="WP_109624579.1">
    <property type="nucleotide sequence ID" value="NZ_JANKBI010000001.1"/>
</dbReference>
<feature type="transmembrane region" description="Helical" evidence="1">
    <location>
        <begin position="43"/>
        <end position="63"/>
    </location>
</feature>
<proteinExistence type="predicted"/>
<organism evidence="2 3">
    <name type="scientific">Murimonas intestini</name>
    <dbReference type="NCBI Taxonomy" id="1337051"/>
    <lineage>
        <taxon>Bacteria</taxon>
        <taxon>Bacillati</taxon>
        <taxon>Bacillota</taxon>
        <taxon>Clostridia</taxon>
        <taxon>Lachnospirales</taxon>
        <taxon>Lachnospiraceae</taxon>
        <taxon>Murimonas</taxon>
    </lineage>
</organism>
<evidence type="ECO:0000313" key="3">
    <source>
        <dbReference type="Proteomes" id="UP000245412"/>
    </source>
</evidence>
<keyword evidence="1" id="KW-1133">Transmembrane helix</keyword>